<evidence type="ECO:0000259" key="1">
    <source>
        <dbReference type="Pfam" id="PF18154"/>
    </source>
</evidence>
<dbReference type="EMBL" id="BAAAHH010000017">
    <property type="protein sequence ID" value="GAA0956339.1"/>
    <property type="molecule type" value="Genomic_DNA"/>
</dbReference>
<proteinExistence type="predicted"/>
<dbReference type="InterPro" id="IPR040828">
    <property type="entry name" value="pPIWI_RE_REase"/>
</dbReference>
<comment type="caution">
    <text evidence="2">The sequence shown here is derived from an EMBL/GenBank/DDBJ whole genome shotgun (WGS) entry which is preliminary data.</text>
</comment>
<accession>A0ABP4BXA1</accession>
<dbReference type="Proteomes" id="UP001500665">
    <property type="component" value="Unassembled WGS sequence"/>
</dbReference>
<feature type="domain" description="REase associating with pPIWI RE" evidence="1">
    <location>
        <begin position="298"/>
        <end position="414"/>
    </location>
</feature>
<dbReference type="Pfam" id="PF18154">
    <property type="entry name" value="pPIWI_RE_REase"/>
    <property type="match status" value="1"/>
</dbReference>
<evidence type="ECO:0000313" key="3">
    <source>
        <dbReference type="Proteomes" id="UP001500665"/>
    </source>
</evidence>
<gene>
    <name evidence="2" type="ORF">GCM10009550_42240</name>
</gene>
<evidence type="ECO:0000313" key="2">
    <source>
        <dbReference type="EMBL" id="GAA0956339.1"/>
    </source>
</evidence>
<reference evidence="3" key="1">
    <citation type="journal article" date="2019" name="Int. J. Syst. Evol. Microbiol.">
        <title>The Global Catalogue of Microorganisms (GCM) 10K type strain sequencing project: providing services to taxonomists for standard genome sequencing and annotation.</title>
        <authorList>
            <consortium name="The Broad Institute Genomics Platform"/>
            <consortium name="The Broad Institute Genome Sequencing Center for Infectious Disease"/>
            <person name="Wu L."/>
            <person name="Ma J."/>
        </authorList>
    </citation>
    <scope>NUCLEOTIDE SEQUENCE [LARGE SCALE GENOMIC DNA]</scope>
    <source>
        <strain evidence="3">JCM 10696</strain>
    </source>
</reference>
<name>A0ABP4BXA1_9ACTN</name>
<keyword evidence="3" id="KW-1185">Reference proteome</keyword>
<organism evidence="2 3">
    <name type="scientific">Actinocorallia libanotica</name>
    <dbReference type="NCBI Taxonomy" id="46162"/>
    <lineage>
        <taxon>Bacteria</taxon>
        <taxon>Bacillati</taxon>
        <taxon>Actinomycetota</taxon>
        <taxon>Actinomycetes</taxon>
        <taxon>Streptosporangiales</taxon>
        <taxon>Thermomonosporaceae</taxon>
        <taxon>Actinocorallia</taxon>
    </lineage>
</organism>
<sequence length="417" mass="45740">MASVQSDDVTFGAAEGLSLLNTAFILAGEALTAPGLHPQERAATLMECHGDVLAALGPSAHLPFGYFRARLRGPISDLLPDWISSEGMEGVTILDADGYVTEDAFDLGWENAELLSLIRSLRDFSGQRVSADQVRSHRAQAEVFAAISGRGPDQYVTDRRNLITHPAGTSEELSELGLPLKAIGFYTDISYQCLYLGWWFGCPVCRWPMKVTEYKQGGRLFGRVECFYARHADTGARYSFHPTDGGPPDLQPFTEPSRPTNREALLHLSVSDDPPPARRAEGCKALDRGVWRYTTVPGLPELRLHQVLEDRLAGMGATVQLWPLGDAYDHRIDIPQPGGAAKVFKADLKDYTHGHTLGQSIHRAQGDRGGAQWLIVPDHRSGQVPMLDGICRQYGMRALAVTDFAVMVCDEAGVRWA</sequence>
<protein>
    <recommendedName>
        <fullName evidence="1">REase associating with pPIWI RE domain-containing protein</fullName>
    </recommendedName>
</protein>